<keyword evidence="1" id="KW-0282">Flagellum</keyword>
<dbReference type="InterPro" id="IPR003713">
    <property type="entry name" value="FliS"/>
</dbReference>
<name>A0ABU3BST4_9BACT</name>
<dbReference type="InterPro" id="IPR036584">
    <property type="entry name" value="FliS_sf"/>
</dbReference>
<protein>
    <submittedName>
        <fullName evidence="1">Flagellar export chaperone FliS</fullName>
    </submittedName>
</protein>
<dbReference type="RefSeq" id="WP_311664159.1">
    <property type="nucleotide sequence ID" value="NZ_JAVRHT010000026.1"/>
</dbReference>
<keyword evidence="2" id="KW-1185">Reference proteome</keyword>
<evidence type="ECO:0000313" key="1">
    <source>
        <dbReference type="EMBL" id="MDT0632350.1"/>
    </source>
</evidence>
<comment type="caution">
    <text evidence="1">The sequence shown here is derived from an EMBL/GenBank/DDBJ whole genome shotgun (WGS) entry which is preliminary data.</text>
</comment>
<keyword evidence="1" id="KW-0969">Cilium</keyword>
<gene>
    <name evidence="1" type="ORF">RM540_11380</name>
</gene>
<evidence type="ECO:0000313" key="2">
    <source>
        <dbReference type="Proteomes" id="UP001267426"/>
    </source>
</evidence>
<dbReference type="EMBL" id="JAVRHT010000026">
    <property type="protein sequence ID" value="MDT0632350.1"/>
    <property type="molecule type" value="Genomic_DNA"/>
</dbReference>
<accession>A0ABU3BST4</accession>
<keyword evidence="1" id="KW-0966">Cell projection</keyword>
<reference evidence="1 2" key="1">
    <citation type="submission" date="2023-09" db="EMBL/GenBank/DDBJ databases">
        <authorList>
            <person name="Rey-Velasco X."/>
        </authorList>
    </citation>
    <scope>NUCLEOTIDE SEQUENCE [LARGE SCALE GENOMIC DNA]</scope>
    <source>
        <strain evidence="1 2">F394</strain>
    </source>
</reference>
<dbReference type="Gene3D" id="1.20.120.340">
    <property type="entry name" value="Flagellar protein FliS"/>
    <property type="match status" value="1"/>
</dbReference>
<proteinExistence type="predicted"/>
<organism evidence="1 2">
    <name type="scientific">Rubrivirga litoralis</name>
    <dbReference type="NCBI Taxonomy" id="3075598"/>
    <lineage>
        <taxon>Bacteria</taxon>
        <taxon>Pseudomonadati</taxon>
        <taxon>Rhodothermota</taxon>
        <taxon>Rhodothermia</taxon>
        <taxon>Rhodothermales</taxon>
        <taxon>Rubricoccaceae</taxon>
        <taxon>Rubrivirga</taxon>
    </lineage>
</organism>
<dbReference type="Proteomes" id="UP001267426">
    <property type="component" value="Unassembled WGS sequence"/>
</dbReference>
<dbReference type="Pfam" id="PF02561">
    <property type="entry name" value="FliS"/>
    <property type="match status" value="1"/>
</dbReference>
<sequence>MHPSLRMRQYERQSVVTATPDQLVSKLYDLGVSACYRDDRSKVRAVLVELVGSLDFEAGGEVADQLHALYEFCLRESIDGDLAAVGDLLGGLREAWAEGVLAPRAAA</sequence>
<dbReference type="SUPFAM" id="SSF101116">
    <property type="entry name" value="Flagellar export chaperone FliS"/>
    <property type="match status" value="1"/>
</dbReference>